<evidence type="ECO:0000256" key="1">
    <source>
        <dbReference type="SAM" id="SignalP"/>
    </source>
</evidence>
<dbReference type="EMBL" id="JANRHJ010000004">
    <property type="protein sequence ID" value="MCR8873350.1"/>
    <property type="molecule type" value="Genomic_DNA"/>
</dbReference>
<accession>A0AAW5N661</accession>
<dbReference type="InterPro" id="IPR036514">
    <property type="entry name" value="SGNH_hydro_sf"/>
</dbReference>
<dbReference type="Pfam" id="PF17996">
    <property type="entry name" value="CE2_N"/>
    <property type="match status" value="1"/>
</dbReference>
<dbReference type="InterPro" id="IPR052762">
    <property type="entry name" value="PCW_deacetylase/CE"/>
</dbReference>
<keyword evidence="1" id="KW-0732">Signal</keyword>
<comment type="caution">
    <text evidence="4">The sequence shown here is derived from an EMBL/GenBank/DDBJ whole genome shotgun (WGS) entry which is preliminary data.</text>
</comment>
<feature type="domain" description="SGNH hydrolase-type esterase" evidence="2">
    <location>
        <begin position="152"/>
        <end position="346"/>
    </location>
</feature>
<dbReference type="SUPFAM" id="SSF52266">
    <property type="entry name" value="SGNH hydrolase"/>
    <property type="match status" value="1"/>
</dbReference>
<evidence type="ECO:0000313" key="4">
    <source>
        <dbReference type="EMBL" id="MCR8873350.1"/>
    </source>
</evidence>
<dbReference type="InterPro" id="IPR037461">
    <property type="entry name" value="CtCE2-like_dom"/>
</dbReference>
<dbReference type="InterPro" id="IPR013830">
    <property type="entry name" value="SGNH_hydro"/>
</dbReference>
<proteinExistence type="predicted"/>
<dbReference type="RefSeq" id="WP_258335527.1">
    <property type="nucleotide sequence ID" value="NZ_JANRHJ010000004.1"/>
</dbReference>
<evidence type="ECO:0000259" key="3">
    <source>
        <dbReference type="Pfam" id="PF17996"/>
    </source>
</evidence>
<feature type="signal peptide" evidence="1">
    <location>
        <begin position="1"/>
        <end position="24"/>
    </location>
</feature>
<evidence type="ECO:0000259" key="2">
    <source>
        <dbReference type="Pfam" id="PF13472"/>
    </source>
</evidence>
<gene>
    <name evidence="4" type="ORF">NW209_04835</name>
</gene>
<dbReference type="Proteomes" id="UP001204579">
    <property type="component" value="Unassembled WGS sequence"/>
</dbReference>
<organism evidence="4 5">
    <name type="scientific">Phocaeicola barnesiae</name>
    <dbReference type="NCBI Taxonomy" id="376804"/>
    <lineage>
        <taxon>Bacteria</taxon>
        <taxon>Pseudomonadati</taxon>
        <taxon>Bacteroidota</taxon>
        <taxon>Bacteroidia</taxon>
        <taxon>Bacteroidales</taxon>
        <taxon>Bacteroidaceae</taxon>
        <taxon>Phocaeicola</taxon>
    </lineage>
</organism>
<sequence>MMMKKLYGLILAVCLLGSICTGTASNIFVPAGNPNITYMGRVSKTNPEAVRFTYPGVSVCAAFEGTSLQMKTKPGSGAYMVEIDALDPYRIQIGENDSIVSLAEGLPAGTHQVRLMYAIEGYELKPEFYGFYLDEGCHLVPMPELPVRRIEFIGDSMTCGYGVESENPKDPFTYETENHYYTYAAETARALQAQHLVVARSGIGIYRNYNGPREGNKDCMPAMYEQTLFMNPDEHWEHRLFVPDVVCVNLGTNDVSTKGYDKVLLQNAYRDFVGYLRKVYPQAKLVLLTGSMLNGKGLADVKEALDTVTAERQSQGDMNVFRFDMSPQNGSLGYGASYHPSRRQHQKMALELTAYLRKLMGWN</sequence>
<dbReference type="PANTHER" id="PTHR37834">
    <property type="entry name" value="GDSL-LIKE LIPASE/ACYLHYDROLASE DOMAIN PROTEIN (AFU_ORTHOLOGUE AFUA_2G00620)"/>
    <property type="match status" value="1"/>
</dbReference>
<dbReference type="AlphaFoldDB" id="A0AAW5N661"/>
<dbReference type="CDD" id="cd01831">
    <property type="entry name" value="Endoglucanase_E_like"/>
    <property type="match status" value="1"/>
</dbReference>
<dbReference type="Gene3D" id="2.60.120.260">
    <property type="entry name" value="Galactose-binding domain-like"/>
    <property type="match status" value="1"/>
</dbReference>
<dbReference type="PANTHER" id="PTHR37834:SF2">
    <property type="entry name" value="ESTERASE, SGNH HYDROLASE-TYPE"/>
    <property type="match status" value="1"/>
</dbReference>
<evidence type="ECO:0000313" key="5">
    <source>
        <dbReference type="Proteomes" id="UP001204579"/>
    </source>
</evidence>
<dbReference type="InterPro" id="IPR040794">
    <property type="entry name" value="CE2_N"/>
</dbReference>
<dbReference type="Pfam" id="PF13472">
    <property type="entry name" value="Lipase_GDSL_2"/>
    <property type="match status" value="1"/>
</dbReference>
<protein>
    <submittedName>
        <fullName evidence="4">GDSL-type esterase/lipase family protein</fullName>
    </submittedName>
</protein>
<keyword evidence="5" id="KW-1185">Reference proteome</keyword>
<reference evidence="4 5" key="1">
    <citation type="submission" date="2022-08" db="EMBL/GenBank/DDBJ databases">
        <authorList>
            <person name="Zeman M."/>
            <person name="Kubasova T."/>
        </authorList>
    </citation>
    <scope>NUCLEOTIDE SEQUENCE [LARGE SCALE GENOMIC DNA]</scope>
    <source>
        <strain evidence="4 5">ET62</strain>
    </source>
</reference>
<dbReference type="Gene3D" id="3.40.50.1110">
    <property type="entry name" value="SGNH hydrolase"/>
    <property type="match status" value="1"/>
</dbReference>
<feature type="domain" description="Carbohydrate esterase 2 N-terminal" evidence="3">
    <location>
        <begin position="38"/>
        <end position="143"/>
    </location>
</feature>
<name>A0AAW5N661_9BACT</name>
<dbReference type="GO" id="GO:0052689">
    <property type="term" value="F:carboxylic ester hydrolase activity"/>
    <property type="evidence" value="ECO:0007669"/>
    <property type="project" value="InterPro"/>
</dbReference>
<feature type="chain" id="PRO_5043476231" evidence="1">
    <location>
        <begin position="25"/>
        <end position="363"/>
    </location>
</feature>